<protein>
    <submittedName>
        <fullName evidence="2">Uncharacterized protein</fullName>
    </submittedName>
</protein>
<proteinExistence type="predicted"/>
<feature type="region of interest" description="Disordered" evidence="1">
    <location>
        <begin position="169"/>
        <end position="214"/>
    </location>
</feature>
<dbReference type="GeneID" id="85371043"/>
<dbReference type="Proteomes" id="UP001241169">
    <property type="component" value="Unassembled WGS sequence"/>
</dbReference>
<accession>A0ABQ9T0Q3</accession>
<dbReference type="RefSeq" id="XP_060354472.1">
    <property type="nucleotide sequence ID" value="XM_060487144.1"/>
</dbReference>
<evidence type="ECO:0000313" key="2">
    <source>
        <dbReference type="EMBL" id="KAK1545355.1"/>
    </source>
</evidence>
<organism evidence="2 3">
    <name type="scientific">Colletotrichum paranaense</name>
    <dbReference type="NCBI Taxonomy" id="1914294"/>
    <lineage>
        <taxon>Eukaryota</taxon>
        <taxon>Fungi</taxon>
        <taxon>Dikarya</taxon>
        <taxon>Ascomycota</taxon>
        <taxon>Pezizomycotina</taxon>
        <taxon>Sordariomycetes</taxon>
        <taxon>Hypocreomycetidae</taxon>
        <taxon>Glomerellales</taxon>
        <taxon>Glomerellaceae</taxon>
        <taxon>Colletotrichum</taxon>
        <taxon>Colletotrichum acutatum species complex</taxon>
    </lineage>
</organism>
<gene>
    <name evidence="2" type="ORF">CPAR01_02857</name>
</gene>
<evidence type="ECO:0000256" key="1">
    <source>
        <dbReference type="SAM" id="MobiDB-lite"/>
    </source>
</evidence>
<sequence>MPAPRSPPVPLIDAWNIVTVYAPRSPTFHSSLTSLIHAHDAQDALLLRMDDTRYLKRDNWSKHHTQLLQLTSSPGSVSPGKWPAPKCTTKRWLALDGQGHRVQLVEVSPSAPLARRPPLPVLRDSSPRPPTVQWLIQWLIQESKNSNMLFQPGGSHVLSPSPLLWAPQALASNKGHPPSQGSQERHGAGGGERTATAKATRGAGGTTREGTLTK</sequence>
<keyword evidence="3" id="KW-1185">Reference proteome</keyword>
<name>A0ABQ9T0Q3_9PEZI</name>
<reference evidence="2 3" key="1">
    <citation type="submission" date="2016-10" db="EMBL/GenBank/DDBJ databases">
        <title>The genome sequence of Colletotrichum fioriniae PJ7.</title>
        <authorList>
            <person name="Baroncelli R."/>
        </authorList>
    </citation>
    <scope>NUCLEOTIDE SEQUENCE [LARGE SCALE GENOMIC DNA]</scope>
    <source>
        <strain evidence="2 3">IMI 384185</strain>
    </source>
</reference>
<comment type="caution">
    <text evidence="2">The sequence shown here is derived from an EMBL/GenBank/DDBJ whole genome shotgun (WGS) entry which is preliminary data.</text>
</comment>
<evidence type="ECO:0000313" key="3">
    <source>
        <dbReference type="Proteomes" id="UP001241169"/>
    </source>
</evidence>
<dbReference type="EMBL" id="MOPA01000002">
    <property type="protein sequence ID" value="KAK1545355.1"/>
    <property type="molecule type" value="Genomic_DNA"/>
</dbReference>